<dbReference type="Proteomes" id="UP000298663">
    <property type="component" value="Unassembled WGS sequence"/>
</dbReference>
<sequence length="103" mass="11693">MREAKLNRPDVLHKLFELVDRDDSVCWSADLASTVVPKLISMYADGKNLDGLKRLEAEIKRVSFPLDNKLKTWLESSIHKLDKHDVRLHVEASSSQSSSFAKS</sequence>
<reference evidence="1" key="1">
    <citation type="submission" date="2013-11" db="EMBL/GenBank/DDBJ databases">
        <authorList>
            <person name="Sternberg P."/>
            <person name="Dillman A."/>
            <person name="Macchietto M."/>
        </authorList>
    </citation>
    <scope>NUCLEOTIDE SEQUENCE</scope>
    <source>
        <strain evidence="1">ALL</strain>
    </source>
</reference>
<name>A0A4U5LXL4_STECR</name>
<organism evidence="1 3">
    <name type="scientific">Steinernema carpocapsae</name>
    <name type="common">Entomopathogenic nematode</name>
    <dbReference type="NCBI Taxonomy" id="34508"/>
    <lineage>
        <taxon>Eukaryota</taxon>
        <taxon>Metazoa</taxon>
        <taxon>Ecdysozoa</taxon>
        <taxon>Nematoda</taxon>
        <taxon>Chromadorea</taxon>
        <taxon>Rhabditida</taxon>
        <taxon>Tylenchina</taxon>
        <taxon>Panagrolaimomorpha</taxon>
        <taxon>Strongyloidoidea</taxon>
        <taxon>Steinernematidae</taxon>
        <taxon>Steinernema</taxon>
    </lineage>
</organism>
<comment type="caution">
    <text evidence="1">The sequence shown here is derived from an EMBL/GenBank/DDBJ whole genome shotgun (WGS) entry which is preliminary data.</text>
</comment>
<evidence type="ECO:0000313" key="2">
    <source>
        <dbReference type="EMBL" id="TKR60960.1"/>
    </source>
</evidence>
<evidence type="ECO:0000313" key="3">
    <source>
        <dbReference type="Proteomes" id="UP000298663"/>
    </source>
</evidence>
<gene>
    <name evidence="1" type="ORF">L596_028132</name>
    <name evidence="2" type="ORF">L596_028137</name>
</gene>
<reference evidence="1 3" key="2">
    <citation type="journal article" date="2015" name="Genome Biol.">
        <title>Comparative genomics of Steinernema reveals deeply conserved gene regulatory networks.</title>
        <authorList>
            <person name="Dillman A.R."/>
            <person name="Macchietto M."/>
            <person name="Porter C.F."/>
            <person name="Rogers A."/>
            <person name="Williams B."/>
            <person name="Antoshechkin I."/>
            <person name="Lee M.M."/>
            <person name="Goodwin Z."/>
            <person name="Lu X."/>
            <person name="Lewis E.E."/>
            <person name="Goodrich-Blair H."/>
            <person name="Stock S.P."/>
            <person name="Adams B.J."/>
            <person name="Sternberg P.W."/>
            <person name="Mortazavi A."/>
        </authorList>
    </citation>
    <scope>NUCLEOTIDE SEQUENCE [LARGE SCALE GENOMIC DNA]</scope>
    <source>
        <strain evidence="1 3">ALL</strain>
    </source>
</reference>
<dbReference type="OrthoDB" id="185373at2759"/>
<dbReference type="EMBL" id="AZBU02000011">
    <property type="protein sequence ID" value="TKR60952.1"/>
    <property type="molecule type" value="Genomic_DNA"/>
</dbReference>
<reference evidence="1" key="3">
    <citation type="journal article" date="2019" name="G3 (Bethesda)">
        <title>Hybrid Assembly of the Genome of the Entomopathogenic Nematode Steinernema carpocapsae Identifies the X-Chromosome.</title>
        <authorList>
            <person name="Serra L."/>
            <person name="Macchietto M."/>
            <person name="Macias-Munoz A."/>
            <person name="McGill C.J."/>
            <person name="Rodriguez I.M."/>
            <person name="Rodriguez B."/>
            <person name="Murad R."/>
            <person name="Mortazavi A."/>
        </authorList>
    </citation>
    <scope>NUCLEOTIDE SEQUENCE</scope>
    <source>
        <strain evidence="1">ALL</strain>
    </source>
</reference>
<proteinExistence type="predicted"/>
<dbReference type="EMBL" id="AZBU02000011">
    <property type="protein sequence ID" value="TKR60960.1"/>
    <property type="molecule type" value="Genomic_DNA"/>
</dbReference>
<protein>
    <submittedName>
        <fullName evidence="1">Uncharacterized protein</fullName>
    </submittedName>
</protein>
<keyword evidence="3" id="KW-1185">Reference proteome</keyword>
<accession>A0A4U5LXL4</accession>
<dbReference type="AlphaFoldDB" id="A0A4U5LXL4"/>
<evidence type="ECO:0000313" key="1">
    <source>
        <dbReference type="EMBL" id="TKR60952.1"/>
    </source>
</evidence>